<reference evidence="2" key="1">
    <citation type="journal article" date="2019" name="Science">
        <title>Mutation of a bHLH transcription factor allowed almond domestication.</title>
        <authorList>
            <person name="Sanchez-Perez R."/>
            <person name="Pavan S."/>
            <person name="Mazzeo R."/>
            <person name="Moldovan C."/>
            <person name="Aiese Cigliano R."/>
            <person name="Del Cueto J."/>
            <person name="Ricciardi F."/>
            <person name="Lotti C."/>
            <person name="Ricciardi L."/>
            <person name="Dicenta F."/>
            <person name="Lopez-Marques R.L."/>
            <person name="Lindberg Moller B."/>
        </authorList>
    </citation>
    <scope>NUCLEOTIDE SEQUENCE</scope>
</reference>
<proteinExistence type="predicted"/>
<dbReference type="AlphaFoldDB" id="A0A4Y1R5L7"/>
<dbReference type="EMBL" id="AP019299">
    <property type="protein sequence ID" value="BBG99401.1"/>
    <property type="molecule type" value="Genomic_DNA"/>
</dbReference>
<feature type="compositionally biased region" description="Basic and acidic residues" evidence="1">
    <location>
        <begin position="18"/>
        <end position="28"/>
    </location>
</feature>
<evidence type="ECO:0000256" key="1">
    <source>
        <dbReference type="SAM" id="MobiDB-lite"/>
    </source>
</evidence>
<protein>
    <submittedName>
        <fullName evidence="2">Agenet domain-containing protein</fullName>
    </submittedName>
</protein>
<accession>A0A4Y1R5L7</accession>
<feature type="region of interest" description="Disordered" evidence="1">
    <location>
        <begin position="1"/>
        <end position="28"/>
    </location>
</feature>
<sequence length="157" mass="17864">MNTKTSKKVMVKRRRRSEAHLSKDSKVEVRSNEEVTERLWPRTMTQTSHILSSFTRAPSAQCLLLLTILTSPLSLPTCEDDKSDLLELKRSELRPHWDFLNGKWVRPRKKRMVGSVFSPGTAVEVNLSKEHIFGAWLPAIYLGELGDNSTMVISNKG</sequence>
<feature type="compositionally biased region" description="Basic residues" evidence="1">
    <location>
        <begin position="1"/>
        <end position="17"/>
    </location>
</feature>
<gene>
    <name evidence="2" type="ORF">Prudu_009082</name>
</gene>
<evidence type="ECO:0000313" key="2">
    <source>
        <dbReference type="EMBL" id="BBG99401.1"/>
    </source>
</evidence>
<name>A0A4Y1R5L7_PRUDU</name>
<organism evidence="2">
    <name type="scientific">Prunus dulcis</name>
    <name type="common">Almond</name>
    <name type="synonym">Amygdalus dulcis</name>
    <dbReference type="NCBI Taxonomy" id="3755"/>
    <lineage>
        <taxon>Eukaryota</taxon>
        <taxon>Viridiplantae</taxon>
        <taxon>Streptophyta</taxon>
        <taxon>Embryophyta</taxon>
        <taxon>Tracheophyta</taxon>
        <taxon>Spermatophyta</taxon>
        <taxon>Magnoliopsida</taxon>
        <taxon>eudicotyledons</taxon>
        <taxon>Gunneridae</taxon>
        <taxon>Pentapetalae</taxon>
        <taxon>rosids</taxon>
        <taxon>fabids</taxon>
        <taxon>Rosales</taxon>
        <taxon>Rosaceae</taxon>
        <taxon>Amygdaloideae</taxon>
        <taxon>Amygdaleae</taxon>
        <taxon>Prunus</taxon>
    </lineage>
</organism>